<dbReference type="Proteomes" id="UP000551327">
    <property type="component" value="Unassembled WGS sequence"/>
</dbReference>
<reference evidence="1 2" key="1">
    <citation type="submission" date="2020-08" db="EMBL/GenBank/DDBJ databases">
        <title>The genome sequence of type strain Novosphingobium piscinae KCTC 42194.</title>
        <authorList>
            <person name="Liu Y."/>
        </authorList>
    </citation>
    <scope>NUCLEOTIDE SEQUENCE [LARGE SCALE GENOMIC DNA]</scope>
    <source>
        <strain evidence="1 2">KCTC 42194</strain>
    </source>
</reference>
<accession>A0A7X1G014</accession>
<proteinExistence type="predicted"/>
<organism evidence="1 2">
    <name type="scientific">Novosphingobium piscinae</name>
    <dbReference type="NCBI Taxonomy" id="1507448"/>
    <lineage>
        <taxon>Bacteria</taxon>
        <taxon>Pseudomonadati</taxon>
        <taxon>Pseudomonadota</taxon>
        <taxon>Alphaproteobacteria</taxon>
        <taxon>Sphingomonadales</taxon>
        <taxon>Sphingomonadaceae</taxon>
        <taxon>Novosphingobium</taxon>
    </lineage>
</organism>
<sequence length="56" mass="6111">MANTDQAANKTNLRSITIALQARHPELVSGSSAPDTPQPQGEEWMLKCIQHDVGRP</sequence>
<gene>
    <name evidence="1" type="ORF">H7F53_13395</name>
</gene>
<dbReference type="RefSeq" id="WP_185680009.1">
    <property type="nucleotide sequence ID" value="NZ_JACLAX010000015.1"/>
</dbReference>
<evidence type="ECO:0000313" key="2">
    <source>
        <dbReference type="Proteomes" id="UP000551327"/>
    </source>
</evidence>
<name>A0A7X1G014_9SPHN</name>
<comment type="caution">
    <text evidence="1">The sequence shown here is derived from an EMBL/GenBank/DDBJ whole genome shotgun (WGS) entry which is preliminary data.</text>
</comment>
<evidence type="ECO:0000313" key="1">
    <source>
        <dbReference type="EMBL" id="MBC2670144.1"/>
    </source>
</evidence>
<protein>
    <submittedName>
        <fullName evidence="1">Uncharacterized protein</fullName>
    </submittedName>
</protein>
<dbReference type="AlphaFoldDB" id="A0A7X1G014"/>
<keyword evidence="2" id="KW-1185">Reference proteome</keyword>
<dbReference type="EMBL" id="JACLAX010000015">
    <property type="protein sequence ID" value="MBC2670144.1"/>
    <property type="molecule type" value="Genomic_DNA"/>
</dbReference>